<dbReference type="HOGENOM" id="CLU_030313_0_0_9"/>
<dbReference type="STRING" id="2044587.C824_01102"/>
<evidence type="ECO:0000256" key="3">
    <source>
        <dbReference type="ARBA" id="ARBA00022448"/>
    </source>
</evidence>
<dbReference type="FunFam" id="1.10.3370.10:FF:000001">
    <property type="entry name" value="Preprotein translocase subunit SecY"/>
    <property type="match status" value="1"/>
</dbReference>
<sequence length="451" mass="49053">MLETVRKAFRVEDVRKRILYTFMMLVVVRLGSQLPTPGVNPAYIQNFFANQTGDAFNFFDAFTGGSFTQMSVFALSITPYITSSIIMQLLTIAIPKLEEMQKEGADGRKKIAAITRYVTVGLALFESTAMAVGFGRQGLLTEFNFVNAAIVVCTLTAGSAFLMWIGERITEKGVGNGISIVLLINIVSRIPDDFFKLYTQFIQGKTPAKGLLAAVIILVVLLIVVVFVIVLQGGERRIMVQYSQKVKGRKTYGGQSTHIPLKVNTAGVIPVIFSSSLMQIPSLVATAMGKGNSGGIGGHILRGLNSNNWCDPENIVYSIGLLFYIALTIFFAYFYTSITFNPLEIANNMKKNGGFVPGIRPGRPTVDYMTKILNYIIFIGACGLVIVQVIPFFFNGVFGANVSFGGTSLIIIVGVVLETIKQIESQMLVRNYTGFLNSKGSAAKGGGFLGY</sequence>
<dbReference type="GO" id="GO:0043952">
    <property type="term" value="P:protein transport by the Sec complex"/>
    <property type="evidence" value="ECO:0007669"/>
    <property type="project" value="UniProtKB-UniRule"/>
</dbReference>
<dbReference type="PRINTS" id="PR00303">
    <property type="entry name" value="SECYTRNLCASE"/>
</dbReference>
<dbReference type="PROSITE" id="PS00755">
    <property type="entry name" value="SECY_1"/>
    <property type="match status" value="1"/>
</dbReference>
<feature type="transmembrane region" description="Helical" evidence="10">
    <location>
        <begin position="400"/>
        <end position="420"/>
    </location>
</feature>
<feature type="transmembrane region" description="Helical" evidence="10">
    <location>
        <begin position="259"/>
        <end position="280"/>
    </location>
</feature>
<evidence type="ECO:0000256" key="13">
    <source>
        <dbReference type="RuleBase" id="RU004349"/>
    </source>
</evidence>
<comment type="subcellular location">
    <subcellularLocation>
        <location evidence="10">Cell membrane</location>
        <topology evidence="10">Multi-pass membrane protein</topology>
    </subcellularLocation>
    <subcellularLocation>
        <location evidence="1 12">Membrane</location>
        <topology evidence="1 12">Multi-pass membrane protein</topology>
    </subcellularLocation>
</comment>
<evidence type="ECO:0000313" key="15">
    <source>
        <dbReference type="EMBL" id="RRK33328.1"/>
    </source>
</evidence>
<evidence type="ECO:0000256" key="2">
    <source>
        <dbReference type="ARBA" id="ARBA00005751"/>
    </source>
</evidence>
<dbReference type="InterPro" id="IPR026593">
    <property type="entry name" value="SecY"/>
</dbReference>
<dbReference type="GO" id="GO:0065002">
    <property type="term" value="P:intracellular protein transmembrane transport"/>
    <property type="evidence" value="ECO:0007669"/>
    <property type="project" value="UniProtKB-UniRule"/>
</dbReference>
<evidence type="ECO:0000256" key="10">
    <source>
        <dbReference type="HAMAP-Rule" id="MF_01465"/>
    </source>
</evidence>
<dbReference type="OrthoDB" id="9809248at2"/>
<dbReference type="eggNOG" id="COG0201">
    <property type="taxonomic scope" value="Bacteria"/>
</dbReference>
<dbReference type="InterPro" id="IPR002208">
    <property type="entry name" value="SecY/SEC61-alpha"/>
</dbReference>
<organism evidence="15 16">
    <name type="scientific">Schaedlerella arabinosiphila</name>
    <dbReference type="NCBI Taxonomy" id="2044587"/>
    <lineage>
        <taxon>Bacteria</taxon>
        <taxon>Bacillati</taxon>
        <taxon>Bacillota</taxon>
        <taxon>Clostridia</taxon>
        <taxon>Lachnospirales</taxon>
        <taxon>Lachnospiraceae</taxon>
        <taxon>Schaedlerella</taxon>
    </lineage>
</organism>
<dbReference type="NCBIfam" id="TIGR00967">
    <property type="entry name" value="3a0501s007"/>
    <property type="match status" value="1"/>
</dbReference>
<evidence type="ECO:0000256" key="11">
    <source>
        <dbReference type="RuleBase" id="RU000537"/>
    </source>
</evidence>
<dbReference type="InterPro" id="IPR023201">
    <property type="entry name" value="SecY_dom_sf"/>
</dbReference>
<comment type="subunit">
    <text evidence="10">Component of the Sec protein translocase complex. Heterotrimer consisting of SecY, SecE and SecG subunits. The heterotrimers can form oligomers, although 1 heterotrimer is thought to be able to translocate proteins. Interacts with the ribosome. Interacts with SecDF, and other proteins may be involved. Interacts with SecA.</text>
</comment>
<reference evidence="15" key="1">
    <citation type="submission" date="2018-10" db="EMBL/GenBank/DDBJ databases">
        <title>Schaedlerella arabinophila gen. nov. sp. nov., isolated from the mouse intestinal tract and comparative analysis with the genome of the closely related altered Schaedler flora strain ASF502.</title>
        <authorList>
            <person name="Miyake S."/>
            <person name="Soh M."/>
            <person name="Seedorf H."/>
        </authorList>
    </citation>
    <scope>NUCLEOTIDE SEQUENCE [LARGE SCALE GENOMIC DNA]</scope>
    <source>
        <strain evidence="15">DSM 106076</strain>
    </source>
</reference>
<dbReference type="PIRSF" id="PIRSF004557">
    <property type="entry name" value="SecY"/>
    <property type="match status" value="1"/>
</dbReference>
<gene>
    <name evidence="10 15" type="primary">secY</name>
    <name evidence="15" type="ORF">EBB54_19770</name>
    <name evidence="14" type="ORF">FMM80_12695</name>
</gene>
<evidence type="ECO:0000256" key="1">
    <source>
        <dbReference type="ARBA" id="ARBA00004141"/>
    </source>
</evidence>
<accession>N2AMX9</accession>
<feature type="transmembrane region" description="Helical" evidence="10">
    <location>
        <begin position="72"/>
        <end position="94"/>
    </location>
</feature>
<protein>
    <recommendedName>
        <fullName evidence="9 10">Protein translocase subunit SecY</fullName>
    </recommendedName>
</protein>
<comment type="similarity">
    <text evidence="2 10 13">Belongs to the SecY/SEC61-alpha family.</text>
</comment>
<accession>A0A426DKK6</accession>
<dbReference type="RefSeq" id="WP_004074879.1">
    <property type="nucleotide sequence ID" value="NZ_CASCYM010000001.1"/>
</dbReference>
<dbReference type="PANTHER" id="PTHR10906">
    <property type="entry name" value="SECY/SEC61-ALPHA FAMILY MEMBER"/>
    <property type="match status" value="1"/>
</dbReference>
<dbReference type="Gene3D" id="1.10.3370.10">
    <property type="entry name" value="SecY subunit domain"/>
    <property type="match status" value="1"/>
</dbReference>
<evidence type="ECO:0000256" key="8">
    <source>
        <dbReference type="ARBA" id="ARBA00023136"/>
    </source>
</evidence>
<keyword evidence="10" id="KW-1003">Cell membrane</keyword>
<feature type="transmembrane region" description="Helical" evidence="10">
    <location>
        <begin position="372"/>
        <end position="394"/>
    </location>
</feature>
<dbReference type="EMBL" id="RHJS01000002">
    <property type="protein sequence ID" value="RRK33328.1"/>
    <property type="molecule type" value="Genomic_DNA"/>
</dbReference>
<dbReference type="Proteomes" id="UP000474104">
    <property type="component" value="Unassembled WGS sequence"/>
</dbReference>
<keyword evidence="5 10" id="KW-0653">Protein transport</keyword>
<dbReference type="PROSITE" id="PS00756">
    <property type="entry name" value="SECY_2"/>
    <property type="match status" value="1"/>
</dbReference>
<comment type="function">
    <text evidence="10 11">The central subunit of the protein translocation channel SecYEG. Consists of two halves formed by TMs 1-5 and 6-10. These two domains form a lateral gate at the front which open onto the bilayer between TMs 2 and 7, and are clamped together by SecE at the back. The channel is closed by both a pore ring composed of hydrophobic SecY resides and a short helix (helix 2A) on the extracellular side of the membrane which forms a plug. The plug probably moves laterally to allow the channel to open. The ring and the pore may move independently.</text>
</comment>
<feature type="transmembrane region" description="Helical" evidence="10">
    <location>
        <begin position="18"/>
        <end position="36"/>
    </location>
</feature>
<keyword evidence="4 10" id="KW-0812">Transmembrane</keyword>
<keyword evidence="3 10" id="KW-0813">Transport</keyword>
<dbReference type="GO" id="GO:0006605">
    <property type="term" value="P:protein targeting"/>
    <property type="evidence" value="ECO:0007669"/>
    <property type="project" value="UniProtKB-UniRule"/>
</dbReference>
<dbReference type="HAMAP" id="MF_01465">
    <property type="entry name" value="SecY"/>
    <property type="match status" value="1"/>
</dbReference>
<feature type="transmembrane region" description="Helical" evidence="10">
    <location>
        <begin position="315"/>
        <end position="335"/>
    </location>
</feature>
<keyword evidence="7 10" id="KW-0811">Translocation</keyword>
<dbReference type="SUPFAM" id="SSF103491">
    <property type="entry name" value="Preprotein translocase SecY subunit"/>
    <property type="match status" value="1"/>
</dbReference>
<keyword evidence="8 10" id="KW-0472">Membrane</keyword>
<dbReference type="AlphaFoldDB" id="N2AMX9"/>
<evidence type="ECO:0000256" key="6">
    <source>
        <dbReference type="ARBA" id="ARBA00022989"/>
    </source>
</evidence>
<evidence type="ECO:0000256" key="9">
    <source>
        <dbReference type="ARBA" id="ARBA00039733"/>
    </source>
</evidence>
<evidence type="ECO:0000256" key="7">
    <source>
        <dbReference type="ARBA" id="ARBA00023010"/>
    </source>
</evidence>
<dbReference type="EMBL" id="VIRB01000076">
    <property type="protein sequence ID" value="NDO69491.1"/>
    <property type="molecule type" value="Genomic_DNA"/>
</dbReference>
<reference evidence="14 17" key="2">
    <citation type="submission" date="2019-07" db="EMBL/GenBank/DDBJ databases">
        <title>Draft genome sequences of 15 bacterial species constituting the stable defined intestinal microbiota of the GM15 gnotobiotic mouse model.</title>
        <authorList>
            <person name="Elie C."/>
            <person name="Mathieu A."/>
            <person name="Saliou A."/>
            <person name="Darnaud M."/>
            <person name="Leulier F."/>
            <person name="Tamellini A."/>
        </authorList>
    </citation>
    <scope>NUCLEOTIDE SEQUENCE [LARGE SCALE GENOMIC DNA]</scope>
    <source>
        <strain evidence="17">ASF 502</strain>
        <strain evidence="14">MD300</strain>
    </source>
</reference>
<feature type="transmembrane region" description="Helical" evidence="10">
    <location>
        <begin position="173"/>
        <end position="191"/>
    </location>
</feature>
<evidence type="ECO:0000256" key="5">
    <source>
        <dbReference type="ARBA" id="ARBA00022927"/>
    </source>
</evidence>
<keyword evidence="6 10" id="KW-1133">Transmembrane helix</keyword>
<name>N2AMX9_9FIRM</name>
<evidence type="ECO:0000313" key="16">
    <source>
        <dbReference type="Proteomes" id="UP000274920"/>
    </source>
</evidence>
<dbReference type="Pfam" id="PF00344">
    <property type="entry name" value="SecY"/>
    <property type="match status" value="1"/>
</dbReference>
<dbReference type="InterPro" id="IPR030659">
    <property type="entry name" value="SecY_CS"/>
</dbReference>
<feature type="transmembrane region" description="Helical" evidence="10">
    <location>
        <begin position="146"/>
        <end position="166"/>
    </location>
</feature>
<feature type="transmembrane region" description="Helical" evidence="10">
    <location>
        <begin position="114"/>
        <end position="134"/>
    </location>
</feature>
<evidence type="ECO:0000313" key="14">
    <source>
        <dbReference type="EMBL" id="NDO69491.1"/>
    </source>
</evidence>
<dbReference type="Proteomes" id="UP000274920">
    <property type="component" value="Unassembled WGS sequence"/>
</dbReference>
<proteinExistence type="inferred from homology"/>
<feature type="transmembrane region" description="Helical" evidence="10">
    <location>
        <begin position="211"/>
        <end position="231"/>
    </location>
</feature>
<dbReference type="GO" id="GO:0005886">
    <property type="term" value="C:plasma membrane"/>
    <property type="evidence" value="ECO:0007669"/>
    <property type="project" value="UniProtKB-SubCell"/>
</dbReference>
<comment type="caution">
    <text evidence="15">The sequence shown here is derived from an EMBL/GenBank/DDBJ whole genome shotgun (WGS) entry which is preliminary data.</text>
</comment>
<evidence type="ECO:0000256" key="12">
    <source>
        <dbReference type="RuleBase" id="RU003484"/>
    </source>
</evidence>
<keyword evidence="16" id="KW-1185">Reference proteome</keyword>
<evidence type="ECO:0000313" key="17">
    <source>
        <dbReference type="Proteomes" id="UP000474104"/>
    </source>
</evidence>
<evidence type="ECO:0000256" key="4">
    <source>
        <dbReference type="ARBA" id="ARBA00022692"/>
    </source>
</evidence>